<organism evidence="1 2">
    <name type="scientific">Arabis alpina</name>
    <name type="common">Alpine rock-cress</name>
    <dbReference type="NCBI Taxonomy" id="50452"/>
    <lineage>
        <taxon>Eukaryota</taxon>
        <taxon>Viridiplantae</taxon>
        <taxon>Streptophyta</taxon>
        <taxon>Embryophyta</taxon>
        <taxon>Tracheophyta</taxon>
        <taxon>Spermatophyta</taxon>
        <taxon>Magnoliopsida</taxon>
        <taxon>eudicotyledons</taxon>
        <taxon>Gunneridae</taxon>
        <taxon>Pentapetalae</taxon>
        <taxon>rosids</taxon>
        <taxon>malvids</taxon>
        <taxon>Brassicales</taxon>
        <taxon>Brassicaceae</taxon>
        <taxon>Arabideae</taxon>
        <taxon>Arabis</taxon>
    </lineage>
</organism>
<reference evidence="2" key="1">
    <citation type="journal article" date="2015" name="Nat. Plants">
        <title>Genome expansion of Arabis alpina linked with retrotransposition and reduced symmetric DNA methylation.</title>
        <authorList>
            <person name="Willing E.M."/>
            <person name="Rawat V."/>
            <person name="Mandakova T."/>
            <person name="Maumus F."/>
            <person name="James G.V."/>
            <person name="Nordstroem K.J."/>
            <person name="Becker C."/>
            <person name="Warthmann N."/>
            <person name="Chica C."/>
            <person name="Szarzynska B."/>
            <person name="Zytnicki M."/>
            <person name="Albani M.C."/>
            <person name="Kiefer C."/>
            <person name="Bergonzi S."/>
            <person name="Castaings L."/>
            <person name="Mateos J.L."/>
            <person name="Berns M.C."/>
            <person name="Bujdoso N."/>
            <person name="Piofczyk T."/>
            <person name="de Lorenzo L."/>
            <person name="Barrero-Sicilia C."/>
            <person name="Mateos I."/>
            <person name="Piednoel M."/>
            <person name="Hagmann J."/>
            <person name="Chen-Min-Tao R."/>
            <person name="Iglesias-Fernandez R."/>
            <person name="Schuster S.C."/>
            <person name="Alonso-Blanco C."/>
            <person name="Roudier F."/>
            <person name="Carbonero P."/>
            <person name="Paz-Ares J."/>
            <person name="Davis S.J."/>
            <person name="Pecinka A."/>
            <person name="Quesneville H."/>
            <person name="Colot V."/>
            <person name="Lysak M.A."/>
            <person name="Weigel D."/>
            <person name="Coupland G."/>
            <person name="Schneeberger K."/>
        </authorList>
    </citation>
    <scope>NUCLEOTIDE SEQUENCE [LARGE SCALE GENOMIC DNA]</scope>
    <source>
        <strain evidence="2">cv. Pajares</strain>
    </source>
</reference>
<dbReference type="Gramene" id="KFK32429">
    <property type="protein sequence ID" value="KFK32429"/>
    <property type="gene ID" value="AALP_AA6G240700"/>
</dbReference>
<dbReference type="EMBL" id="CM002874">
    <property type="protein sequence ID" value="KFK32429.1"/>
    <property type="molecule type" value="Genomic_DNA"/>
</dbReference>
<dbReference type="AlphaFoldDB" id="A0A087GRC7"/>
<keyword evidence="2" id="KW-1185">Reference proteome</keyword>
<proteinExistence type="predicted"/>
<gene>
    <name evidence="1" type="ordered locus">AALP_Aa6g240700</name>
</gene>
<accession>A0A087GRC7</accession>
<name>A0A087GRC7_ARAAL</name>
<sequence>MADAVVWWRRSGGATAVKLEEDESSAISFKLNTWIHVFV</sequence>
<evidence type="ECO:0000313" key="1">
    <source>
        <dbReference type="EMBL" id="KFK32429.1"/>
    </source>
</evidence>
<protein>
    <submittedName>
        <fullName evidence="1">Uncharacterized protein</fullName>
    </submittedName>
</protein>
<dbReference type="Proteomes" id="UP000029120">
    <property type="component" value="Chromosome 6"/>
</dbReference>
<evidence type="ECO:0000313" key="2">
    <source>
        <dbReference type="Proteomes" id="UP000029120"/>
    </source>
</evidence>